<keyword evidence="3" id="KW-1185">Reference proteome</keyword>
<reference evidence="2 3" key="1">
    <citation type="journal article" date="2019" name="Appl. Microbiol. Biotechnol.">
        <title>Genome sequence of Isaria javanica and comparative genome analysis insights into family S53 peptidase evolution in fungal entomopathogens.</title>
        <authorList>
            <person name="Lin R."/>
            <person name="Zhang X."/>
            <person name="Xin B."/>
            <person name="Zou M."/>
            <person name="Gao Y."/>
            <person name="Qin F."/>
            <person name="Hu Q."/>
            <person name="Xie B."/>
            <person name="Cheng X."/>
        </authorList>
    </citation>
    <scope>NUCLEOTIDE SEQUENCE [LARGE SCALE GENOMIC DNA]</scope>
    <source>
        <strain evidence="2 3">IJ1G</strain>
    </source>
</reference>
<dbReference type="Proteomes" id="UP000315783">
    <property type="component" value="Unassembled WGS sequence"/>
</dbReference>
<organism evidence="2 3">
    <name type="scientific">Cordyceps javanica</name>
    <dbReference type="NCBI Taxonomy" id="43265"/>
    <lineage>
        <taxon>Eukaryota</taxon>
        <taxon>Fungi</taxon>
        <taxon>Dikarya</taxon>
        <taxon>Ascomycota</taxon>
        <taxon>Pezizomycotina</taxon>
        <taxon>Sordariomycetes</taxon>
        <taxon>Hypocreomycetidae</taxon>
        <taxon>Hypocreales</taxon>
        <taxon>Cordycipitaceae</taxon>
        <taxon>Cordyceps</taxon>
    </lineage>
</organism>
<feature type="region of interest" description="Disordered" evidence="1">
    <location>
        <begin position="550"/>
        <end position="594"/>
    </location>
</feature>
<feature type="compositionally biased region" description="Acidic residues" evidence="1">
    <location>
        <begin position="80"/>
        <end position="95"/>
    </location>
</feature>
<gene>
    <name evidence="2" type="ORF">IF1G_07408</name>
</gene>
<dbReference type="OrthoDB" id="5399183at2759"/>
<feature type="compositionally biased region" description="Acidic residues" evidence="1">
    <location>
        <begin position="274"/>
        <end position="295"/>
    </location>
</feature>
<name>A0A545UW49_9HYPO</name>
<accession>A0A545UW49</accession>
<dbReference type="AlphaFoldDB" id="A0A545UW49"/>
<comment type="caution">
    <text evidence="2">The sequence shown here is derived from an EMBL/GenBank/DDBJ whole genome shotgun (WGS) entry which is preliminary data.</text>
</comment>
<feature type="region of interest" description="Disordered" evidence="1">
    <location>
        <begin position="274"/>
        <end position="329"/>
    </location>
</feature>
<feature type="region of interest" description="Disordered" evidence="1">
    <location>
        <begin position="452"/>
        <end position="483"/>
    </location>
</feature>
<protein>
    <submittedName>
        <fullName evidence="2">Amidase</fullName>
    </submittedName>
</protein>
<feature type="region of interest" description="Disordered" evidence="1">
    <location>
        <begin position="157"/>
        <end position="262"/>
    </location>
</feature>
<proteinExistence type="predicted"/>
<dbReference type="EMBL" id="SPUK01000011">
    <property type="protein sequence ID" value="TQV93676.1"/>
    <property type="molecule type" value="Genomic_DNA"/>
</dbReference>
<evidence type="ECO:0000256" key="1">
    <source>
        <dbReference type="SAM" id="MobiDB-lite"/>
    </source>
</evidence>
<dbReference type="STRING" id="43265.A0A545UW49"/>
<feature type="compositionally biased region" description="Acidic residues" evidence="1">
    <location>
        <begin position="31"/>
        <end position="59"/>
    </location>
</feature>
<evidence type="ECO:0000313" key="2">
    <source>
        <dbReference type="EMBL" id="TQV93676.1"/>
    </source>
</evidence>
<feature type="compositionally biased region" description="Polar residues" evidence="1">
    <location>
        <begin position="466"/>
        <end position="482"/>
    </location>
</feature>
<feature type="region of interest" description="Disordered" evidence="1">
    <location>
        <begin position="1"/>
        <end position="106"/>
    </location>
</feature>
<feature type="compositionally biased region" description="Acidic residues" evidence="1">
    <location>
        <begin position="225"/>
        <end position="238"/>
    </location>
</feature>
<evidence type="ECO:0000313" key="3">
    <source>
        <dbReference type="Proteomes" id="UP000315783"/>
    </source>
</evidence>
<sequence>MSRNVRKKSANTPNRPKRRDSDTTSASSFDLSDDDGYSAVEDITDSEDDDEDDVDAVEEENIRTEATHEPLTSPRPPTDDGNDEDDDDDDDDNDNENVYGHDLEIEVDVSVNGTLDLDDADEQTSWAGIVSDPDDNQVSDFYNDASAFTSDTAIERHVRFDVPSSESDSTDTEDDDHGDLFPDIFVSQNSLDPAFRKEIENDPDDGSSDSGTFWDYSGQHHGHDADEEDDNDDESDTDDMLRHLADDDTPIATPHSKHIKSEDIMSTLASAQDLDLDQDLDGYETDGDTTEEDTPEPPVRRKTRRPSVAISEVTDSESEPVQNQRGQPRVGRFKLDRSDKKPIAVLNPLTRKMMIFTPHRRHQLDLSPEQFNFPWPVEDQTTPLLSNSANMMLSAMFSSNTFGDFMNTQTLGPADSFFPFPADGAAIDGNSSSIEGDEDDAEKNLDISDFITWDGGGSSAEEDENGNWQPSSTPLRPTTASSEVDVLSHLNPETVGAFRRNQINQQLILSNQATQDSLAFSGPYNYTALKGLKSDRFDTAGIPLTPIRRHKKHMSDMARSPLENASAKRKASGEHANPGHKRHRSISDVNMLRI</sequence>
<feature type="compositionally biased region" description="Acidic residues" evidence="1">
    <location>
        <begin position="168"/>
        <end position="177"/>
    </location>
</feature>